<dbReference type="CDD" id="cd06170">
    <property type="entry name" value="LuxR_C_like"/>
    <property type="match status" value="1"/>
</dbReference>
<protein>
    <submittedName>
        <fullName evidence="8">Response regulator</fullName>
    </submittedName>
</protein>
<keyword evidence="3" id="KW-0238">DNA-binding</keyword>
<organism evidence="8 9">
    <name type="scientific">Paenibacillus mendelii</name>
    <dbReference type="NCBI Taxonomy" id="206163"/>
    <lineage>
        <taxon>Bacteria</taxon>
        <taxon>Bacillati</taxon>
        <taxon>Bacillota</taxon>
        <taxon>Bacilli</taxon>
        <taxon>Bacillales</taxon>
        <taxon>Paenibacillaceae</taxon>
        <taxon>Paenibacillus</taxon>
    </lineage>
</organism>
<dbReference type="PANTHER" id="PTHR43214">
    <property type="entry name" value="TWO-COMPONENT RESPONSE REGULATOR"/>
    <property type="match status" value="1"/>
</dbReference>
<reference evidence="8 9" key="1">
    <citation type="submission" date="2024-09" db="EMBL/GenBank/DDBJ databases">
        <authorList>
            <person name="Sun Q."/>
            <person name="Mori K."/>
        </authorList>
    </citation>
    <scope>NUCLEOTIDE SEQUENCE [LARGE SCALE GENOMIC DNA]</scope>
    <source>
        <strain evidence="8 9">CCM 4839</strain>
    </source>
</reference>
<feature type="domain" description="Response regulatory" evidence="7">
    <location>
        <begin position="3"/>
        <end position="119"/>
    </location>
</feature>
<evidence type="ECO:0000259" key="7">
    <source>
        <dbReference type="PROSITE" id="PS50110"/>
    </source>
</evidence>
<dbReference type="PROSITE" id="PS50043">
    <property type="entry name" value="HTH_LUXR_2"/>
    <property type="match status" value="1"/>
</dbReference>
<proteinExistence type="predicted"/>
<sequence>MIRILLAEDQAMVRHGLKMMIETDDELRVTGEAGNGREAVEQNERNRFDLVILDIQMPVMNGLEAGRMIRKRWPDRKVLMLTTFNDDEYALEALKIGASGYMLKDAEPDALIRSIRSCMSGGLSLQDHVAAKVIPRLLHRSEEEKTVDSAITPREMDILRLVGEGRSNREISEELGLSVGTVKNHMSQLMEKLELRDRTQVAIYAIRHNVV</sequence>
<name>A0ABV6J5M8_9BACL</name>
<dbReference type="Gene3D" id="3.40.50.2300">
    <property type="match status" value="1"/>
</dbReference>
<dbReference type="InterPro" id="IPR016032">
    <property type="entry name" value="Sig_transdc_resp-reg_C-effctor"/>
</dbReference>
<dbReference type="SMART" id="SM00421">
    <property type="entry name" value="HTH_LUXR"/>
    <property type="match status" value="1"/>
</dbReference>
<dbReference type="Pfam" id="PF00072">
    <property type="entry name" value="Response_reg"/>
    <property type="match status" value="1"/>
</dbReference>
<dbReference type="InterPro" id="IPR011006">
    <property type="entry name" value="CheY-like_superfamily"/>
</dbReference>
<dbReference type="SUPFAM" id="SSF46894">
    <property type="entry name" value="C-terminal effector domain of the bipartite response regulators"/>
    <property type="match status" value="1"/>
</dbReference>
<dbReference type="InterPro" id="IPR001789">
    <property type="entry name" value="Sig_transdc_resp-reg_receiver"/>
</dbReference>
<keyword evidence="9" id="KW-1185">Reference proteome</keyword>
<dbReference type="SMART" id="SM00448">
    <property type="entry name" value="REC"/>
    <property type="match status" value="1"/>
</dbReference>
<feature type="modified residue" description="4-aspartylphosphate" evidence="5">
    <location>
        <position position="54"/>
    </location>
</feature>
<keyword evidence="2" id="KW-0805">Transcription regulation</keyword>
<evidence type="ECO:0000313" key="9">
    <source>
        <dbReference type="Proteomes" id="UP001589818"/>
    </source>
</evidence>
<evidence type="ECO:0000256" key="3">
    <source>
        <dbReference type="ARBA" id="ARBA00023125"/>
    </source>
</evidence>
<evidence type="ECO:0000256" key="4">
    <source>
        <dbReference type="ARBA" id="ARBA00023163"/>
    </source>
</evidence>
<dbReference type="CDD" id="cd17535">
    <property type="entry name" value="REC_NarL-like"/>
    <property type="match status" value="1"/>
</dbReference>
<evidence type="ECO:0000256" key="2">
    <source>
        <dbReference type="ARBA" id="ARBA00023015"/>
    </source>
</evidence>
<dbReference type="RefSeq" id="WP_204818255.1">
    <property type="nucleotide sequence ID" value="NZ_JANHOF010000004.1"/>
</dbReference>
<dbReference type="SUPFAM" id="SSF52172">
    <property type="entry name" value="CheY-like"/>
    <property type="match status" value="1"/>
</dbReference>
<dbReference type="InterPro" id="IPR000792">
    <property type="entry name" value="Tscrpt_reg_LuxR_C"/>
</dbReference>
<dbReference type="PRINTS" id="PR00038">
    <property type="entry name" value="HTHLUXR"/>
</dbReference>
<evidence type="ECO:0000259" key="6">
    <source>
        <dbReference type="PROSITE" id="PS50043"/>
    </source>
</evidence>
<dbReference type="Pfam" id="PF00196">
    <property type="entry name" value="GerE"/>
    <property type="match status" value="1"/>
</dbReference>
<dbReference type="PROSITE" id="PS50110">
    <property type="entry name" value="RESPONSE_REGULATORY"/>
    <property type="match status" value="1"/>
</dbReference>
<comment type="caution">
    <text evidence="8">The sequence shown here is derived from an EMBL/GenBank/DDBJ whole genome shotgun (WGS) entry which is preliminary data.</text>
</comment>
<dbReference type="InterPro" id="IPR058245">
    <property type="entry name" value="NreC/VraR/RcsB-like_REC"/>
</dbReference>
<dbReference type="Proteomes" id="UP001589818">
    <property type="component" value="Unassembled WGS sequence"/>
</dbReference>
<dbReference type="InterPro" id="IPR039420">
    <property type="entry name" value="WalR-like"/>
</dbReference>
<keyword evidence="1 5" id="KW-0597">Phosphoprotein</keyword>
<dbReference type="PANTHER" id="PTHR43214:SF43">
    <property type="entry name" value="TWO-COMPONENT RESPONSE REGULATOR"/>
    <property type="match status" value="1"/>
</dbReference>
<evidence type="ECO:0000313" key="8">
    <source>
        <dbReference type="EMBL" id="MFC0391076.1"/>
    </source>
</evidence>
<evidence type="ECO:0000256" key="1">
    <source>
        <dbReference type="ARBA" id="ARBA00022553"/>
    </source>
</evidence>
<evidence type="ECO:0000256" key="5">
    <source>
        <dbReference type="PROSITE-ProRule" id="PRU00169"/>
    </source>
</evidence>
<feature type="domain" description="HTH luxR-type" evidence="6">
    <location>
        <begin position="144"/>
        <end position="209"/>
    </location>
</feature>
<gene>
    <name evidence="8" type="ORF">ACFFJ8_06770</name>
</gene>
<keyword evidence="4" id="KW-0804">Transcription</keyword>
<accession>A0ABV6J5M8</accession>
<dbReference type="EMBL" id="JBHLVF010000010">
    <property type="protein sequence ID" value="MFC0391076.1"/>
    <property type="molecule type" value="Genomic_DNA"/>
</dbReference>